<evidence type="ECO:0000313" key="1">
    <source>
        <dbReference type="EMBL" id="TCP68188.1"/>
    </source>
</evidence>
<organism evidence="1 2">
    <name type="scientific">Heliophilum fasciatum</name>
    <dbReference type="NCBI Taxonomy" id="35700"/>
    <lineage>
        <taxon>Bacteria</taxon>
        <taxon>Bacillati</taxon>
        <taxon>Bacillota</taxon>
        <taxon>Clostridia</taxon>
        <taxon>Eubacteriales</taxon>
        <taxon>Heliobacteriaceae</taxon>
        <taxon>Heliophilum</taxon>
    </lineage>
</organism>
<dbReference type="Proteomes" id="UP000294813">
    <property type="component" value="Unassembled WGS sequence"/>
</dbReference>
<evidence type="ECO:0000313" key="2">
    <source>
        <dbReference type="Proteomes" id="UP000294813"/>
    </source>
</evidence>
<gene>
    <name evidence="1" type="ORF">EDD73_10491</name>
</gene>
<comment type="caution">
    <text evidence="1">The sequence shown here is derived from an EMBL/GenBank/DDBJ whole genome shotgun (WGS) entry which is preliminary data.</text>
</comment>
<name>A0A4R2RXI2_9FIRM</name>
<protein>
    <submittedName>
        <fullName evidence="1">Uncharacterized protein</fullName>
    </submittedName>
</protein>
<dbReference type="AlphaFoldDB" id="A0A4R2RXI2"/>
<keyword evidence="2" id="KW-1185">Reference proteome</keyword>
<proteinExistence type="predicted"/>
<dbReference type="EMBL" id="SLXT01000004">
    <property type="protein sequence ID" value="TCP68188.1"/>
    <property type="molecule type" value="Genomic_DNA"/>
</dbReference>
<dbReference type="RefSeq" id="WP_131918216.1">
    <property type="nucleotide sequence ID" value="NZ_JAOQNU010000004.1"/>
</dbReference>
<accession>A0A4R2RXI2</accession>
<reference evidence="1 2" key="1">
    <citation type="submission" date="2019-03" db="EMBL/GenBank/DDBJ databases">
        <title>Genomic Encyclopedia of Type Strains, Phase IV (KMG-IV): sequencing the most valuable type-strain genomes for metagenomic binning, comparative biology and taxonomic classification.</title>
        <authorList>
            <person name="Goeker M."/>
        </authorList>
    </citation>
    <scope>NUCLEOTIDE SEQUENCE [LARGE SCALE GENOMIC DNA]</scope>
    <source>
        <strain evidence="1 2">DSM 11170</strain>
    </source>
</reference>
<dbReference type="OrthoDB" id="2872188at2"/>
<sequence length="341" mass="36752">MGFFQKLFGGGSDTPKQNVPAAAPAPAATALEQVKGSWQKKGITSLTAPLPYYALTDIKVAHSNTKLFVDFPQASKAVIKRFAPTLTFNPDTSFDGFGYYSDIPMRSGIIDLVELMNAHRQKVANAWIAAAESGQAPANELRLGALHYNPFPAAGSQTGNSLQVQIYETDDFTNDVFRSIYAELRLKGHEMMQATIDEVNRYNCFLNRLTLTALLIAPSAQGDQFVIAGTDVPLAIDLLGSDQKHFDLTRWFAQAASLTDGWTPSAIRFYDLFLNTAAYTTGITATVRLNQPLSDQAVAQIGAKGGHVVSLSGTAVADLLAQGTLDPVTAYAVEMIKARPA</sequence>